<name>A0A1V4HKA2_9BACL</name>
<keyword evidence="3" id="KW-1185">Reference proteome</keyword>
<dbReference type="Gene3D" id="2.60.120.380">
    <property type="match status" value="1"/>
</dbReference>
<protein>
    <recommendedName>
        <fullName evidence="4">PLAT domain-containing protein</fullName>
    </recommendedName>
</protein>
<dbReference type="Proteomes" id="UP000190626">
    <property type="component" value="Unassembled WGS sequence"/>
</dbReference>
<evidence type="ECO:0008006" key="4">
    <source>
        <dbReference type="Google" id="ProtNLM"/>
    </source>
</evidence>
<proteinExistence type="predicted"/>
<gene>
    <name evidence="2" type="ORF">BC351_03975</name>
</gene>
<evidence type="ECO:0000313" key="2">
    <source>
        <dbReference type="EMBL" id="OPH57681.1"/>
    </source>
</evidence>
<sequence length="162" mass="17837">MNFKKTAITVAALVTLAVGTQSAYANTNVYERHDIQNDDYYQPEKFIYPDPNLDNITNPFGVTKVGTLRNTTDNDWYLLEIPQDTIGTGSTATITLIGPSGGYRYGLSVSTDDGMPVPKEWLIDDGQVTQVRIYTVADTKYRLHVSLDGSSVSTSPYMLGVN</sequence>
<comment type="caution">
    <text evidence="2">The sequence shown here is derived from an EMBL/GenBank/DDBJ whole genome shotgun (WGS) entry which is preliminary data.</text>
</comment>
<keyword evidence="1" id="KW-0732">Signal</keyword>
<evidence type="ECO:0000256" key="1">
    <source>
        <dbReference type="SAM" id="SignalP"/>
    </source>
</evidence>
<feature type="chain" id="PRO_5012505620" description="PLAT domain-containing protein" evidence="1">
    <location>
        <begin position="26"/>
        <end position="162"/>
    </location>
</feature>
<organism evidence="2 3">
    <name type="scientific">Paenibacillus ferrarius</name>
    <dbReference type="NCBI Taxonomy" id="1469647"/>
    <lineage>
        <taxon>Bacteria</taxon>
        <taxon>Bacillati</taxon>
        <taxon>Bacillota</taxon>
        <taxon>Bacilli</taxon>
        <taxon>Bacillales</taxon>
        <taxon>Paenibacillaceae</taxon>
        <taxon>Paenibacillus</taxon>
    </lineage>
</organism>
<feature type="signal peptide" evidence="1">
    <location>
        <begin position="1"/>
        <end position="25"/>
    </location>
</feature>
<dbReference type="OrthoDB" id="9858310at2"/>
<dbReference type="RefSeq" id="WP_079413137.1">
    <property type="nucleotide sequence ID" value="NZ_MBTG01000012.1"/>
</dbReference>
<reference evidence="3" key="1">
    <citation type="submission" date="2016-07" db="EMBL/GenBank/DDBJ databases">
        <authorList>
            <person name="Florea S."/>
            <person name="Webb J.S."/>
            <person name="Jaromczyk J."/>
            <person name="Schardl C.L."/>
        </authorList>
    </citation>
    <scope>NUCLEOTIDE SEQUENCE [LARGE SCALE GENOMIC DNA]</scope>
    <source>
        <strain evidence="3">CY1</strain>
    </source>
</reference>
<evidence type="ECO:0000313" key="3">
    <source>
        <dbReference type="Proteomes" id="UP000190626"/>
    </source>
</evidence>
<accession>A0A1V4HKA2</accession>
<dbReference type="EMBL" id="MBTG01000012">
    <property type="protein sequence ID" value="OPH57681.1"/>
    <property type="molecule type" value="Genomic_DNA"/>
</dbReference>
<dbReference type="AlphaFoldDB" id="A0A1V4HKA2"/>